<keyword evidence="5" id="KW-1185">Reference proteome</keyword>
<dbReference type="InterPro" id="IPR004045">
    <property type="entry name" value="Glutathione_S-Trfase_N"/>
</dbReference>
<dbReference type="Gene3D" id="1.20.1050.10">
    <property type="match status" value="1"/>
</dbReference>
<evidence type="ECO:0000259" key="2">
    <source>
        <dbReference type="PROSITE" id="PS50404"/>
    </source>
</evidence>
<evidence type="ECO:0000259" key="3">
    <source>
        <dbReference type="PROSITE" id="PS50405"/>
    </source>
</evidence>
<dbReference type="PROSITE" id="PS50405">
    <property type="entry name" value="GST_CTER"/>
    <property type="match status" value="1"/>
</dbReference>
<dbReference type="InterPro" id="IPR034330">
    <property type="entry name" value="GST_Zeta_C"/>
</dbReference>
<comment type="caution">
    <text evidence="4">The sequence shown here is derived from an EMBL/GenBank/DDBJ whole genome shotgun (WGS) entry which is preliminary data.</text>
</comment>
<dbReference type="InterPro" id="IPR036249">
    <property type="entry name" value="Thioredoxin-like_sf"/>
</dbReference>
<dbReference type="CDD" id="cd03042">
    <property type="entry name" value="GST_N_Zeta"/>
    <property type="match status" value="1"/>
</dbReference>
<dbReference type="CDD" id="cd03191">
    <property type="entry name" value="GST_C_Zeta"/>
    <property type="match status" value="1"/>
</dbReference>
<feature type="domain" description="GST C-terminal" evidence="3">
    <location>
        <begin position="89"/>
        <end position="214"/>
    </location>
</feature>
<proteinExistence type="inferred from homology"/>
<evidence type="ECO:0000313" key="5">
    <source>
        <dbReference type="Proteomes" id="UP001598130"/>
    </source>
</evidence>
<dbReference type="RefSeq" id="WP_377370233.1">
    <property type="nucleotide sequence ID" value="NZ_JAOTJD010000020.1"/>
</dbReference>
<gene>
    <name evidence="4" type="primary">maiA</name>
    <name evidence="4" type="ORF">OCL97_11795</name>
</gene>
<evidence type="ECO:0000313" key="4">
    <source>
        <dbReference type="EMBL" id="MFD3264639.1"/>
    </source>
</evidence>
<dbReference type="NCBIfam" id="TIGR01262">
    <property type="entry name" value="maiA"/>
    <property type="match status" value="1"/>
</dbReference>
<feature type="domain" description="GST N-terminal" evidence="2">
    <location>
        <begin position="1"/>
        <end position="84"/>
    </location>
</feature>
<dbReference type="GO" id="GO:0016034">
    <property type="term" value="F:maleylacetoacetate isomerase activity"/>
    <property type="evidence" value="ECO:0007669"/>
    <property type="project" value="UniProtKB-EC"/>
</dbReference>
<dbReference type="InterPro" id="IPR005955">
    <property type="entry name" value="GST_Zeta"/>
</dbReference>
<dbReference type="SFLD" id="SFLDG00358">
    <property type="entry name" value="Main_(cytGST)"/>
    <property type="match status" value="1"/>
</dbReference>
<protein>
    <submittedName>
        <fullName evidence="4">Maleylacetoacetate isomerase</fullName>
        <ecNumber evidence="4">5.2.1.2</ecNumber>
    </submittedName>
</protein>
<sequence>MSLTLYSQWRATAPYRVRIGLALKGLDYAYEPVDLVGGAQHKPAYRAVNIQRLVPTLDLGDGTDVLTQSLAILEYLDETHPEPALLPRDPLDRARVRAMAGIIACDIHPLNNMRVQRALEAMDVAAPRRAKWTERWIVDGFNTLEPMIAKYGQGFCFGDTPTIADCCLIPQIYSAARYKVELDAWPAIQAVGLRSKEHPAFIAALPENQPDAIPA</sequence>
<dbReference type="InterPro" id="IPR034333">
    <property type="entry name" value="GST_Zeta_N"/>
</dbReference>
<dbReference type="InterPro" id="IPR010987">
    <property type="entry name" value="Glutathione-S-Trfase_C-like"/>
</dbReference>
<dbReference type="PANTHER" id="PTHR42673">
    <property type="entry name" value="MALEYLACETOACETATE ISOMERASE"/>
    <property type="match status" value="1"/>
</dbReference>
<dbReference type="InterPro" id="IPR036282">
    <property type="entry name" value="Glutathione-S-Trfase_C_sf"/>
</dbReference>
<dbReference type="Pfam" id="PF13410">
    <property type="entry name" value="GST_C_2"/>
    <property type="match status" value="1"/>
</dbReference>
<dbReference type="SFLD" id="SFLDS00019">
    <property type="entry name" value="Glutathione_Transferase_(cytos"/>
    <property type="match status" value="1"/>
</dbReference>
<comment type="similarity">
    <text evidence="1">Belongs to the GST superfamily. Zeta family.</text>
</comment>
<dbReference type="Pfam" id="PF13409">
    <property type="entry name" value="GST_N_2"/>
    <property type="match status" value="1"/>
</dbReference>
<dbReference type="EC" id="5.2.1.2" evidence="4"/>
<dbReference type="SUPFAM" id="SSF52833">
    <property type="entry name" value="Thioredoxin-like"/>
    <property type="match status" value="1"/>
</dbReference>
<name>A0ABW6CNK0_9CAUL</name>
<dbReference type="EMBL" id="JAOTJD010000020">
    <property type="protein sequence ID" value="MFD3264639.1"/>
    <property type="molecule type" value="Genomic_DNA"/>
</dbReference>
<keyword evidence="4" id="KW-0413">Isomerase</keyword>
<evidence type="ECO:0000256" key="1">
    <source>
        <dbReference type="ARBA" id="ARBA00010007"/>
    </source>
</evidence>
<dbReference type="Proteomes" id="UP001598130">
    <property type="component" value="Unassembled WGS sequence"/>
</dbReference>
<accession>A0ABW6CNK0</accession>
<dbReference type="PANTHER" id="PTHR42673:SF21">
    <property type="entry name" value="GLUTATHIONE S-TRANSFERASE YFCF"/>
    <property type="match status" value="1"/>
</dbReference>
<reference evidence="4 5" key="1">
    <citation type="submission" date="2022-09" db="EMBL/GenBank/DDBJ databases">
        <title>New species of Phenylobacterium.</title>
        <authorList>
            <person name="Mieszkin S."/>
        </authorList>
    </citation>
    <scope>NUCLEOTIDE SEQUENCE [LARGE SCALE GENOMIC DNA]</scope>
    <source>
        <strain evidence="4 5">HK31-G</strain>
    </source>
</reference>
<dbReference type="Gene3D" id="3.40.30.10">
    <property type="entry name" value="Glutaredoxin"/>
    <property type="match status" value="1"/>
</dbReference>
<dbReference type="SUPFAM" id="SSF47616">
    <property type="entry name" value="GST C-terminal domain-like"/>
    <property type="match status" value="1"/>
</dbReference>
<dbReference type="PROSITE" id="PS50404">
    <property type="entry name" value="GST_NTER"/>
    <property type="match status" value="1"/>
</dbReference>
<dbReference type="InterPro" id="IPR040079">
    <property type="entry name" value="Glutathione_S-Trfase"/>
</dbReference>
<organism evidence="4 5">
    <name type="scientific">Phenylobacterium ferrooxidans</name>
    <dbReference type="NCBI Taxonomy" id="2982689"/>
    <lineage>
        <taxon>Bacteria</taxon>
        <taxon>Pseudomonadati</taxon>
        <taxon>Pseudomonadota</taxon>
        <taxon>Alphaproteobacteria</taxon>
        <taxon>Caulobacterales</taxon>
        <taxon>Caulobacteraceae</taxon>
        <taxon>Phenylobacterium</taxon>
    </lineage>
</organism>